<dbReference type="KEGG" id="tml:GSTUM_00001998001"/>
<proteinExistence type="predicted"/>
<dbReference type="HOGENOM" id="CLU_2741888_0_0_1"/>
<dbReference type="AlphaFoldDB" id="D5GG84"/>
<reference evidence="1 2" key="1">
    <citation type="journal article" date="2010" name="Nature">
        <title>Perigord black truffle genome uncovers evolutionary origins and mechanisms of symbiosis.</title>
        <authorList>
            <person name="Martin F."/>
            <person name="Kohler A."/>
            <person name="Murat C."/>
            <person name="Balestrini R."/>
            <person name="Coutinho P.M."/>
            <person name="Jaillon O."/>
            <person name="Montanini B."/>
            <person name="Morin E."/>
            <person name="Noel B."/>
            <person name="Percudani R."/>
            <person name="Porcel B."/>
            <person name="Rubini A."/>
            <person name="Amicucci A."/>
            <person name="Amselem J."/>
            <person name="Anthouard V."/>
            <person name="Arcioni S."/>
            <person name="Artiguenave F."/>
            <person name="Aury J.M."/>
            <person name="Ballario P."/>
            <person name="Bolchi A."/>
            <person name="Brenna A."/>
            <person name="Brun A."/>
            <person name="Buee M."/>
            <person name="Cantarel B."/>
            <person name="Chevalier G."/>
            <person name="Couloux A."/>
            <person name="Da Silva C."/>
            <person name="Denoeud F."/>
            <person name="Duplessis S."/>
            <person name="Ghignone S."/>
            <person name="Hilselberger B."/>
            <person name="Iotti M."/>
            <person name="Marcais B."/>
            <person name="Mello A."/>
            <person name="Miranda M."/>
            <person name="Pacioni G."/>
            <person name="Quesneville H."/>
            <person name="Riccioni C."/>
            <person name="Ruotolo R."/>
            <person name="Splivallo R."/>
            <person name="Stocchi V."/>
            <person name="Tisserant E."/>
            <person name="Viscomi A.R."/>
            <person name="Zambonelli A."/>
            <person name="Zampieri E."/>
            <person name="Henrissat B."/>
            <person name="Lebrun M.H."/>
            <person name="Paolocci F."/>
            <person name="Bonfante P."/>
            <person name="Ottonello S."/>
            <person name="Wincker P."/>
        </authorList>
    </citation>
    <scope>NUCLEOTIDE SEQUENCE [LARGE SCALE GENOMIC DNA]</scope>
    <source>
        <strain evidence="1 2">Mel28</strain>
    </source>
</reference>
<evidence type="ECO:0000313" key="1">
    <source>
        <dbReference type="EMBL" id="CAZ83527.1"/>
    </source>
</evidence>
<gene>
    <name evidence="1" type="ORF">GSTUM_00001998001</name>
</gene>
<dbReference type="RefSeq" id="XP_002839336.1">
    <property type="nucleotide sequence ID" value="XM_002839290.1"/>
</dbReference>
<dbReference type="InParanoid" id="D5GG84"/>
<organism evidence="1 2">
    <name type="scientific">Tuber melanosporum (strain Mel28)</name>
    <name type="common">Perigord black truffle</name>
    <dbReference type="NCBI Taxonomy" id="656061"/>
    <lineage>
        <taxon>Eukaryota</taxon>
        <taxon>Fungi</taxon>
        <taxon>Dikarya</taxon>
        <taxon>Ascomycota</taxon>
        <taxon>Pezizomycotina</taxon>
        <taxon>Pezizomycetes</taxon>
        <taxon>Pezizales</taxon>
        <taxon>Tuberaceae</taxon>
        <taxon>Tuber</taxon>
    </lineage>
</organism>
<protein>
    <submittedName>
        <fullName evidence="1">(Perigord truffle) hypothetical protein</fullName>
    </submittedName>
</protein>
<dbReference type="GeneID" id="9184588"/>
<name>D5GG84_TUBMM</name>
<accession>D5GG84</accession>
<evidence type="ECO:0000313" key="2">
    <source>
        <dbReference type="Proteomes" id="UP000006911"/>
    </source>
</evidence>
<keyword evidence="2" id="KW-1185">Reference proteome</keyword>
<dbReference type="EMBL" id="FN430246">
    <property type="protein sequence ID" value="CAZ83527.1"/>
    <property type="molecule type" value="Genomic_DNA"/>
</dbReference>
<dbReference type="Proteomes" id="UP000006911">
    <property type="component" value="Unassembled WGS sequence"/>
</dbReference>
<sequence length="71" mass="8246">MVEMVEQLLLQIPRYTEVVNIKDWAPVSHLPRQAFGICIFTCLTFPSYTYPDVPIIDSPSFMLLERRSTLN</sequence>